<dbReference type="Proteomes" id="UP000311605">
    <property type="component" value="Unassembled WGS sequence"/>
</dbReference>
<dbReference type="EMBL" id="VDMN01000002">
    <property type="protein sequence ID" value="TNM63619.1"/>
    <property type="molecule type" value="Genomic_DNA"/>
</dbReference>
<dbReference type="GO" id="GO:0016706">
    <property type="term" value="F:2-oxoglutarate-dependent dioxygenase activity"/>
    <property type="evidence" value="ECO:0007669"/>
    <property type="project" value="UniProtKB-ARBA"/>
</dbReference>
<name>A0A5C4XK91_9HYPH</name>
<dbReference type="AlphaFoldDB" id="A0A5C4XK91"/>
<evidence type="ECO:0000313" key="2">
    <source>
        <dbReference type="Proteomes" id="UP000311605"/>
    </source>
</evidence>
<dbReference type="OrthoDB" id="9796766at2"/>
<proteinExistence type="predicted"/>
<keyword evidence="2" id="KW-1185">Reference proteome</keyword>
<dbReference type="Gene3D" id="2.60.120.620">
    <property type="entry name" value="q2cbj1_9rhob like domain"/>
    <property type="match status" value="1"/>
</dbReference>
<dbReference type="SUPFAM" id="SSF51197">
    <property type="entry name" value="Clavaminate synthase-like"/>
    <property type="match status" value="1"/>
</dbReference>
<sequence>MDNLIFMEGETIFFDASKTPEGEMVHETSHAGAPFDSTLKAPRTASQLQHDLMSDGYAIIRGLLSREQVEALRRTVTKHLKSSGDYKYGGKFQLYAMYSVEEVAKTLTADAILDRLREITQPLDVILTGECDLMINTTSSWHNDVPHHPASRDGRIFNDESFRVYKIAFYLQDQDEDALTTLKVRPRSHLKGRNQSLPDRPIAVRAGDAIVFDVRIEHAGQLPTFTDRAVRKFIERIGPWFHLDAQKAFTSTRAIIRRATGIPDRVAVFMTFGPAEAWTYSYAEEGRNLHPAVHGALSAEVMTRLALNKVALPVIGVPSSPRP</sequence>
<comment type="caution">
    <text evidence="1">The sequence shown here is derived from an EMBL/GenBank/DDBJ whole genome shotgun (WGS) entry which is preliminary data.</text>
</comment>
<reference evidence="1 2" key="1">
    <citation type="submission" date="2019-06" db="EMBL/GenBank/DDBJ databases">
        <title>The draft genome of Rhizobium smilacinae PTYR-5.</title>
        <authorList>
            <person name="Liu L."/>
            <person name="Li L."/>
            <person name="Zhang X."/>
        </authorList>
    </citation>
    <scope>NUCLEOTIDE SEQUENCE [LARGE SCALE GENOMIC DNA]</scope>
    <source>
        <strain evidence="1 2">PTYR-5</strain>
    </source>
</reference>
<keyword evidence="1" id="KW-0223">Dioxygenase</keyword>
<protein>
    <submittedName>
        <fullName evidence="1">Phytanoyl-CoA dioxygenase</fullName>
    </submittedName>
</protein>
<organism evidence="1 2">
    <name type="scientific">Aliirhizobium smilacinae</name>
    <dbReference type="NCBI Taxonomy" id="1395944"/>
    <lineage>
        <taxon>Bacteria</taxon>
        <taxon>Pseudomonadati</taxon>
        <taxon>Pseudomonadota</taxon>
        <taxon>Alphaproteobacteria</taxon>
        <taxon>Hyphomicrobiales</taxon>
        <taxon>Rhizobiaceae</taxon>
        <taxon>Aliirhizobium</taxon>
    </lineage>
</organism>
<gene>
    <name evidence="1" type="ORF">FHP24_12525</name>
</gene>
<dbReference type="Pfam" id="PF05721">
    <property type="entry name" value="PhyH"/>
    <property type="match status" value="1"/>
</dbReference>
<dbReference type="RefSeq" id="WP_139676527.1">
    <property type="nucleotide sequence ID" value="NZ_VDMN01000002.1"/>
</dbReference>
<dbReference type="InterPro" id="IPR008775">
    <property type="entry name" value="Phytyl_CoA_dOase-like"/>
</dbReference>
<accession>A0A5C4XK91</accession>
<keyword evidence="1" id="KW-0560">Oxidoreductase</keyword>
<evidence type="ECO:0000313" key="1">
    <source>
        <dbReference type="EMBL" id="TNM63619.1"/>
    </source>
</evidence>